<keyword evidence="5" id="KW-1185">Reference proteome</keyword>
<dbReference type="PANTHER" id="PTHR35848">
    <property type="entry name" value="OXALATE-BINDING PROTEIN"/>
    <property type="match status" value="1"/>
</dbReference>
<dbReference type="RefSeq" id="WP_116569660.1">
    <property type="nucleotide sequence ID" value="NZ_QDKP01000060.1"/>
</dbReference>
<evidence type="ECO:0000256" key="1">
    <source>
        <dbReference type="ARBA" id="ARBA00022723"/>
    </source>
</evidence>
<evidence type="ECO:0000313" key="5">
    <source>
        <dbReference type="Proteomes" id="UP000244913"/>
    </source>
</evidence>
<proteinExistence type="predicted"/>
<dbReference type="InterPro" id="IPR014710">
    <property type="entry name" value="RmlC-like_jellyroll"/>
</dbReference>
<feature type="region of interest" description="Disordered" evidence="2">
    <location>
        <begin position="1"/>
        <end position="21"/>
    </location>
</feature>
<dbReference type="InterPro" id="IPR011051">
    <property type="entry name" value="RmlC_Cupin_sf"/>
</dbReference>
<dbReference type="EMBL" id="QDKP01000060">
    <property type="protein sequence ID" value="PVM72992.1"/>
    <property type="molecule type" value="Genomic_DNA"/>
</dbReference>
<organism evidence="4 5">
    <name type="scientific">Caulobacter radicis</name>
    <dbReference type="NCBI Taxonomy" id="2172650"/>
    <lineage>
        <taxon>Bacteria</taxon>
        <taxon>Pseudomonadati</taxon>
        <taxon>Pseudomonadota</taxon>
        <taxon>Alphaproteobacteria</taxon>
        <taxon>Caulobacterales</taxon>
        <taxon>Caulobacteraceae</taxon>
        <taxon>Caulobacter</taxon>
    </lineage>
</organism>
<evidence type="ECO:0000313" key="4">
    <source>
        <dbReference type="EMBL" id="PVM72992.1"/>
    </source>
</evidence>
<gene>
    <name evidence="4" type="ORF">DDF65_21810</name>
</gene>
<name>A0A2T9IZW2_9CAUL</name>
<evidence type="ECO:0000256" key="2">
    <source>
        <dbReference type="SAM" id="MobiDB-lite"/>
    </source>
</evidence>
<keyword evidence="1" id="KW-0479">Metal-binding</keyword>
<sequence>MPKIDIDQAPTRHGTAYPAPFDQPCRARKRWKLGDAAGLTQFGVNLMRLEPGTWSSQRHWHTAEDEFVWVVEGEVVLVENGGETILKAGDCAGFKAGVPNGHQIQNRSDKPAVLLEMGSRRPQEDGCDYPDLDLVIHPGEETYRHRDGTPYVARSGRKR</sequence>
<dbReference type="InterPro" id="IPR013096">
    <property type="entry name" value="Cupin_2"/>
</dbReference>
<protein>
    <submittedName>
        <fullName evidence="4">Transcriptional regulator</fullName>
    </submittedName>
</protein>
<dbReference type="InterPro" id="IPR051610">
    <property type="entry name" value="GPI/OXD"/>
</dbReference>
<dbReference type="Proteomes" id="UP000244913">
    <property type="component" value="Unassembled WGS sequence"/>
</dbReference>
<dbReference type="CDD" id="cd02224">
    <property type="entry name" value="cupin_SPO2919-like"/>
    <property type="match status" value="1"/>
</dbReference>
<feature type="domain" description="Cupin type-2" evidence="3">
    <location>
        <begin position="46"/>
        <end position="116"/>
    </location>
</feature>
<accession>A0A2T9IZW2</accession>
<dbReference type="GO" id="GO:0046872">
    <property type="term" value="F:metal ion binding"/>
    <property type="evidence" value="ECO:0007669"/>
    <property type="project" value="UniProtKB-KW"/>
</dbReference>
<reference evidence="4 5" key="1">
    <citation type="submission" date="2018-04" db="EMBL/GenBank/DDBJ databases">
        <title>The genome sequence of Caulobacter sp. 736.</title>
        <authorList>
            <person name="Gao J."/>
            <person name="Sun J."/>
        </authorList>
    </citation>
    <scope>NUCLEOTIDE SEQUENCE [LARGE SCALE GENOMIC DNA]</scope>
    <source>
        <strain evidence="4 5">736</strain>
    </source>
</reference>
<dbReference type="SUPFAM" id="SSF51182">
    <property type="entry name" value="RmlC-like cupins"/>
    <property type="match status" value="1"/>
</dbReference>
<comment type="caution">
    <text evidence="4">The sequence shown here is derived from an EMBL/GenBank/DDBJ whole genome shotgun (WGS) entry which is preliminary data.</text>
</comment>
<dbReference type="PANTHER" id="PTHR35848:SF9">
    <property type="entry name" value="SLL1358 PROTEIN"/>
    <property type="match status" value="1"/>
</dbReference>
<evidence type="ECO:0000259" key="3">
    <source>
        <dbReference type="Pfam" id="PF07883"/>
    </source>
</evidence>
<dbReference type="Gene3D" id="2.60.120.10">
    <property type="entry name" value="Jelly Rolls"/>
    <property type="match status" value="1"/>
</dbReference>
<dbReference type="AlphaFoldDB" id="A0A2T9IZW2"/>
<dbReference type="Pfam" id="PF07883">
    <property type="entry name" value="Cupin_2"/>
    <property type="match status" value="1"/>
</dbReference>